<evidence type="ECO:0000256" key="7">
    <source>
        <dbReference type="ARBA" id="ARBA00022723"/>
    </source>
</evidence>
<sequence>MAGIALLVPPGTHARPSPHPPSSSPSGVIDAPGLQPGAEAPSCGKLAVTASAVAALFAFTGLRRWRRRAAPRGAARQATELSDAPTAEIRQLSAQSGDFSWTRTWYPISPLSYLDESRPNPLTLLGKKIVVWRDAEGKWNAVQDACPHRMAPLSLGKVAEDGTLVCRYHGWRFNGKGKCVKVPMATGEEEEARMCQLQRSAVAVFPVKVRQGLLFVFPDSSFEAALEAEGSEPFVSAESEGVEWVMTEAPVGYDVSVENTFDPSHGSFLHEGILKYTPERAEPMTKFSVRDGKLSGKGGFTLEHDGYDKGTSGMEATRQFVPPCSNTTKYKYADGRVMTTQLYFVPCDPRTTRYILNLGPAVKGKKSKSRIVSFFQDLLHAAFFNKIFGYRFQEQDLLAMRGQEQVLADDQTGKAWGEQYVLGTKSDAGVEAFRSWYYAHASGGPDWPMNLKQSPPPPRPDSAVYDRWARHAKHCPKCRRALRGLGRFETFLSR</sequence>
<evidence type="ECO:0000256" key="11">
    <source>
        <dbReference type="ARBA" id="ARBA00023004"/>
    </source>
</evidence>
<dbReference type="SUPFAM" id="SSF50022">
    <property type="entry name" value="ISP domain"/>
    <property type="match status" value="1"/>
</dbReference>
<keyword evidence="5" id="KW-0812">Transmembrane</keyword>
<keyword evidence="4" id="KW-0934">Plastid</keyword>
<comment type="caution">
    <text evidence="16">The sequence shown here is derived from an EMBL/GenBank/DDBJ whole genome shotgun (WGS) entry which is preliminary data.</text>
</comment>
<dbReference type="AlphaFoldDB" id="A0A813JR55"/>
<keyword evidence="3" id="KW-0150">Chloroplast</keyword>
<feature type="domain" description="Rieske" evidence="15">
    <location>
        <begin position="105"/>
        <end position="216"/>
    </location>
</feature>
<dbReference type="GO" id="GO:0046872">
    <property type="term" value="F:metal ion binding"/>
    <property type="evidence" value="ECO:0007669"/>
    <property type="project" value="UniProtKB-KW"/>
</dbReference>
<dbReference type="PANTHER" id="PTHR21266">
    <property type="entry name" value="IRON-SULFUR DOMAIN CONTAINING PROTEIN"/>
    <property type="match status" value="1"/>
</dbReference>
<evidence type="ECO:0000256" key="12">
    <source>
        <dbReference type="ARBA" id="ARBA00023014"/>
    </source>
</evidence>
<evidence type="ECO:0000256" key="5">
    <source>
        <dbReference type="ARBA" id="ARBA00022692"/>
    </source>
</evidence>
<keyword evidence="12" id="KW-0411">Iron-sulfur</keyword>
<evidence type="ECO:0000256" key="3">
    <source>
        <dbReference type="ARBA" id="ARBA00022528"/>
    </source>
</evidence>
<dbReference type="Gene3D" id="2.102.10.10">
    <property type="entry name" value="Rieske [2Fe-2S] iron-sulphur domain"/>
    <property type="match status" value="1"/>
</dbReference>
<protein>
    <recommendedName>
        <fullName evidence="15">Rieske domain-containing protein</fullName>
    </recommendedName>
</protein>
<accession>A0A813JR55</accession>
<evidence type="ECO:0000313" key="16">
    <source>
        <dbReference type="EMBL" id="CAE8680997.1"/>
    </source>
</evidence>
<dbReference type="InterPro" id="IPR050584">
    <property type="entry name" value="Cholesterol_7-desaturase"/>
</dbReference>
<keyword evidence="7" id="KW-0479">Metal-binding</keyword>
<dbReference type="Pfam" id="PF00355">
    <property type="entry name" value="Rieske"/>
    <property type="match status" value="1"/>
</dbReference>
<evidence type="ECO:0000256" key="9">
    <source>
        <dbReference type="ARBA" id="ARBA00022989"/>
    </source>
</evidence>
<dbReference type="InterPro" id="IPR013626">
    <property type="entry name" value="PaO"/>
</dbReference>
<keyword evidence="9" id="KW-1133">Transmembrane helix</keyword>
<dbReference type="Pfam" id="PF08417">
    <property type="entry name" value="PaO"/>
    <property type="match status" value="1"/>
</dbReference>
<dbReference type="PANTHER" id="PTHR21266:SF32">
    <property type="entry name" value="CHOLESTEROL 7-DESATURASE NVD"/>
    <property type="match status" value="1"/>
</dbReference>
<organism evidence="16 17">
    <name type="scientific">Polarella glacialis</name>
    <name type="common">Dinoflagellate</name>
    <dbReference type="NCBI Taxonomy" id="89957"/>
    <lineage>
        <taxon>Eukaryota</taxon>
        <taxon>Sar</taxon>
        <taxon>Alveolata</taxon>
        <taxon>Dinophyceae</taxon>
        <taxon>Suessiales</taxon>
        <taxon>Suessiaceae</taxon>
        <taxon>Polarella</taxon>
    </lineage>
</organism>
<dbReference type="SUPFAM" id="SSF55961">
    <property type="entry name" value="Bet v1-like"/>
    <property type="match status" value="1"/>
</dbReference>
<dbReference type="PROSITE" id="PS51296">
    <property type="entry name" value="RIESKE"/>
    <property type="match status" value="1"/>
</dbReference>
<dbReference type="GO" id="GO:0016020">
    <property type="term" value="C:membrane"/>
    <property type="evidence" value="ECO:0007669"/>
    <property type="project" value="UniProtKB-SubCell"/>
</dbReference>
<evidence type="ECO:0000256" key="4">
    <source>
        <dbReference type="ARBA" id="ARBA00022640"/>
    </source>
</evidence>
<dbReference type="GO" id="GO:0010277">
    <property type="term" value="F:chlorophyllide a oxygenase activity"/>
    <property type="evidence" value="ECO:0007669"/>
    <property type="project" value="InterPro"/>
</dbReference>
<comment type="subcellular location">
    <subcellularLocation>
        <location evidence="2">Membrane</location>
    </subcellularLocation>
    <subcellularLocation>
        <location evidence="1">Plastid</location>
        <location evidence="1">Chloroplast</location>
    </subcellularLocation>
</comment>
<evidence type="ECO:0000256" key="13">
    <source>
        <dbReference type="ARBA" id="ARBA00023136"/>
    </source>
</evidence>
<proteinExistence type="predicted"/>
<dbReference type="Proteomes" id="UP000626109">
    <property type="component" value="Unassembled WGS sequence"/>
</dbReference>
<evidence type="ECO:0000256" key="8">
    <source>
        <dbReference type="ARBA" id="ARBA00022946"/>
    </source>
</evidence>
<evidence type="ECO:0000256" key="2">
    <source>
        <dbReference type="ARBA" id="ARBA00004370"/>
    </source>
</evidence>
<evidence type="ECO:0000256" key="1">
    <source>
        <dbReference type="ARBA" id="ARBA00004229"/>
    </source>
</evidence>
<keyword evidence="10" id="KW-0560">Oxidoreductase</keyword>
<dbReference type="Gene3D" id="3.90.380.10">
    <property type="entry name" value="Naphthalene 1,2-dioxygenase Alpha Subunit, Chain A, domain 1"/>
    <property type="match status" value="1"/>
</dbReference>
<keyword evidence="13" id="KW-0472">Membrane</keyword>
<dbReference type="GO" id="GO:0051537">
    <property type="term" value="F:2 iron, 2 sulfur cluster binding"/>
    <property type="evidence" value="ECO:0007669"/>
    <property type="project" value="UniProtKB-KW"/>
</dbReference>
<evidence type="ECO:0000256" key="14">
    <source>
        <dbReference type="SAM" id="MobiDB-lite"/>
    </source>
</evidence>
<reference evidence="16" key="1">
    <citation type="submission" date="2021-02" db="EMBL/GenBank/DDBJ databases">
        <authorList>
            <person name="Dougan E. K."/>
            <person name="Rhodes N."/>
            <person name="Thang M."/>
            <person name="Chan C."/>
        </authorList>
    </citation>
    <scope>NUCLEOTIDE SEQUENCE</scope>
</reference>
<keyword evidence="11" id="KW-0408">Iron</keyword>
<gene>
    <name evidence="16" type="ORF">PGLA2088_LOCUS22219</name>
</gene>
<dbReference type="GO" id="GO:0009507">
    <property type="term" value="C:chloroplast"/>
    <property type="evidence" value="ECO:0007669"/>
    <property type="project" value="UniProtKB-SubCell"/>
</dbReference>
<dbReference type="InterPro" id="IPR036922">
    <property type="entry name" value="Rieske_2Fe-2S_sf"/>
</dbReference>
<dbReference type="EMBL" id="CAJNNW010025916">
    <property type="protein sequence ID" value="CAE8680997.1"/>
    <property type="molecule type" value="Genomic_DNA"/>
</dbReference>
<evidence type="ECO:0000313" key="17">
    <source>
        <dbReference type="Proteomes" id="UP000626109"/>
    </source>
</evidence>
<feature type="region of interest" description="Disordered" evidence="14">
    <location>
        <begin position="7"/>
        <end position="36"/>
    </location>
</feature>
<dbReference type="InterPro" id="IPR017941">
    <property type="entry name" value="Rieske_2Fe-2S"/>
</dbReference>
<evidence type="ECO:0000256" key="6">
    <source>
        <dbReference type="ARBA" id="ARBA00022714"/>
    </source>
</evidence>
<feature type="non-terminal residue" evidence="16">
    <location>
        <position position="494"/>
    </location>
</feature>
<keyword evidence="8" id="KW-0809">Transit peptide</keyword>
<evidence type="ECO:0000256" key="10">
    <source>
        <dbReference type="ARBA" id="ARBA00023002"/>
    </source>
</evidence>
<keyword evidence="6" id="KW-0001">2Fe-2S</keyword>
<name>A0A813JR55_POLGL</name>
<evidence type="ECO:0000259" key="15">
    <source>
        <dbReference type="PROSITE" id="PS51296"/>
    </source>
</evidence>